<dbReference type="GO" id="GO:0045211">
    <property type="term" value="C:postsynaptic membrane"/>
    <property type="evidence" value="ECO:0007669"/>
    <property type="project" value="TreeGrafter"/>
</dbReference>
<keyword evidence="13 20" id="KW-1133">Transmembrane helix</keyword>
<dbReference type="Gene3D" id="1.10.287.70">
    <property type="match status" value="1"/>
</dbReference>
<feature type="domain" description="RCK N-terminal" evidence="21">
    <location>
        <begin position="807"/>
        <end position="953"/>
    </location>
</feature>
<keyword evidence="8" id="KW-0631">Potassium channel</keyword>
<evidence type="ECO:0000256" key="19">
    <source>
        <dbReference type="ARBA" id="ARBA00060897"/>
    </source>
</evidence>
<evidence type="ECO:0000256" key="14">
    <source>
        <dbReference type="ARBA" id="ARBA00023065"/>
    </source>
</evidence>
<proteinExistence type="inferred from homology"/>
<keyword evidence="22" id="KW-1185">Reference proteome</keyword>
<dbReference type="SUPFAM" id="SSF81324">
    <property type="entry name" value="Voltage-gated potassium channels"/>
    <property type="match status" value="1"/>
</dbReference>
<evidence type="ECO:0000256" key="18">
    <source>
        <dbReference type="ARBA" id="ARBA00031999"/>
    </source>
</evidence>
<dbReference type="InterPro" id="IPR003148">
    <property type="entry name" value="RCK_N"/>
</dbReference>
<feature type="domain" description="RCK N-terminal" evidence="21">
    <location>
        <begin position="328"/>
        <end position="470"/>
    </location>
</feature>
<dbReference type="FunFam" id="1.20.120.350:FF:000035">
    <property type="entry name" value="Calcium-activated potassium channel slowpoke"/>
    <property type="match status" value="1"/>
</dbReference>
<dbReference type="Pfam" id="PF03493">
    <property type="entry name" value="BK_channel_a"/>
    <property type="match status" value="1"/>
</dbReference>
<name>A0A6J1PRZ5_9HYME</name>
<dbReference type="AlphaFoldDB" id="A0A6J1PRZ5"/>
<dbReference type="Pfam" id="PF00520">
    <property type="entry name" value="Ion_trans"/>
    <property type="match status" value="1"/>
</dbReference>
<dbReference type="InterPro" id="IPR036291">
    <property type="entry name" value="NAD(P)-bd_dom_sf"/>
</dbReference>
<dbReference type="PANTHER" id="PTHR10027:SF33">
    <property type="entry name" value="CALCIUM-ACTIVATED POTASSIUM CHANNEL SUBUNIT ALPHA-1-RELATED"/>
    <property type="match status" value="1"/>
</dbReference>
<evidence type="ECO:0000256" key="7">
    <source>
        <dbReference type="ARBA" id="ARBA00022723"/>
    </source>
</evidence>
<dbReference type="PRINTS" id="PR01449">
    <property type="entry name" value="BKCHANNELA"/>
</dbReference>
<dbReference type="RefSeq" id="XP_024872539.1">
    <property type="nucleotide sequence ID" value="XM_025016771.1"/>
</dbReference>
<keyword evidence="16 23" id="KW-0407">Ion channel</keyword>
<evidence type="ECO:0000313" key="22">
    <source>
        <dbReference type="Proteomes" id="UP000504618"/>
    </source>
</evidence>
<keyword evidence="7" id="KW-0479">Metal-binding</keyword>
<evidence type="ECO:0000256" key="17">
    <source>
        <dbReference type="ARBA" id="ARBA00029579"/>
    </source>
</evidence>
<feature type="transmembrane region" description="Helical" evidence="20">
    <location>
        <begin position="289"/>
        <end position="309"/>
    </location>
</feature>
<dbReference type="Proteomes" id="UP000504618">
    <property type="component" value="Unplaced"/>
</dbReference>
<dbReference type="PRINTS" id="PR00169">
    <property type="entry name" value="KCHANNEL"/>
</dbReference>
<comment type="similarity">
    <text evidence="19">Belongs to the potassium channel family. Calcium-activated (TC 1.A.1.3) subfamily. Slo sub-subfamily.</text>
</comment>
<evidence type="ECO:0000313" key="23">
    <source>
        <dbReference type="RefSeq" id="XP_024872539.1"/>
    </source>
</evidence>
<evidence type="ECO:0000256" key="9">
    <source>
        <dbReference type="ARBA" id="ARBA00022837"/>
    </source>
</evidence>
<dbReference type="InterPro" id="IPR027359">
    <property type="entry name" value="Volt_channel_dom_sf"/>
</dbReference>
<keyword evidence="12" id="KW-0630">Potassium</keyword>
<dbReference type="PROSITE" id="PS51201">
    <property type="entry name" value="RCK_N"/>
    <property type="match status" value="2"/>
</dbReference>
<comment type="subcellular location">
    <subcellularLocation>
        <location evidence="1">Cell membrane</location>
        <topology evidence="1">Multi-pass membrane protein</topology>
    </subcellularLocation>
</comment>
<accession>A0A6J1PRZ5</accession>
<evidence type="ECO:0000256" key="6">
    <source>
        <dbReference type="ARBA" id="ARBA00022692"/>
    </source>
</evidence>
<keyword evidence="6 20" id="KW-0812">Transmembrane</keyword>
<dbReference type="SUPFAM" id="SSF51735">
    <property type="entry name" value="NAD(P)-binding Rossmann-fold domains"/>
    <property type="match status" value="1"/>
</dbReference>
<keyword evidence="10" id="KW-0460">Magnesium</keyword>
<dbReference type="FunFam" id="1.10.287.70:FF:000015">
    <property type="entry name" value="Calcium-activated potassium channel subunit alpha-1 isoform X7"/>
    <property type="match status" value="1"/>
</dbReference>
<dbReference type="InterPro" id="IPR005821">
    <property type="entry name" value="Ion_trans_dom"/>
</dbReference>
<dbReference type="InterPro" id="IPR003929">
    <property type="entry name" value="K_chnl_BK_asu"/>
</dbReference>
<dbReference type="PANTHER" id="PTHR10027">
    <property type="entry name" value="CALCIUM-ACTIVATED POTASSIUM CHANNEL ALPHA CHAIN"/>
    <property type="match status" value="1"/>
</dbReference>
<dbReference type="GO" id="GO:0050804">
    <property type="term" value="P:modulation of chemical synaptic transmission"/>
    <property type="evidence" value="ECO:0007669"/>
    <property type="project" value="UniProtKB-ARBA"/>
</dbReference>
<dbReference type="GO" id="GO:0060072">
    <property type="term" value="F:large conductance calcium-activated potassium channel activity"/>
    <property type="evidence" value="ECO:0007669"/>
    <property type="project" value="TreeGrafter"/>
</dbReference>
<evidence type="ECO:0000256" key="2">
    <source>
        <dbReference type="ARBA" id="ARBA00022448"/>
    </source>
</evidence>
<dbReference type="CTD" id="42940"/>
<evidence type="ECO:0000256" key="12">
    <source>
        <dbReference type="ARBA" id="ARBA00022958"/>
    </source>
</evidence>
<feature type="transmembrane region" description="Helical" evidence="20">
    <location>
        <begin position="100"/>
        <end position="118"/>
    </location>
</feature>
<dbReference type="InterPro" id="IPR048735">
    <property type="entry name" value="Slowpoke-like_C"/>
</dbReference>
<reference evidence="23" key="1">
    <citation type="submission" date="2025-08" db="UniProtKB">
        <authorList>
            <consortium name="RefSeq"/>
        </authorList>
    </citation>
    <scope>IDENTIFICATION</scope>
    <source>
        <tissue evidence="23">Whole body</tissue>
    </source>
</reference>
<evidence type="ECO:0000256" key="5">
    <source>
        <dbReference type="ARBA" id="ARBA00022553"/>
    </source>
</evidence>
<evidence type="ECO:0000256" key="20">
    <source>
        <dbReference type="SAM" id="Phobius"/>
    </source>
</evidence>
<evidence type="ECO:0000259" key="21">
    <source>
        <dbReference type="PROSITE" id="PS51201"/>
    </source>
</evidence>
<evidence type="ECO:0000256" key="4">
    <source>
        <dbReference type="ARBA" id="ARBA00022538"/>
    </source>
</evidence>
<keyword evidence="5" id="KW-0597">Phosphoprotein</keyword>
<keyword evidence="4" id="KW-0633">Potassium transport</keyword>
<dbReference type="Gene3D" id="3.40.50.720">
    <property type="entry name" value="NAD(P)-binding Rossmann-like Domain"/>
    <property type="match status" value="2"/>
</dbReference>
<evidence type="ECO:0000256" key="11">
    <source>
        <dbReference type="ARBA" id="ARBA00022882"/>
    </source>
</evidence>
<dbReference type="GO" id="GO:0034702">
    <property type="term" value="C:monoatomic ion channel complex"/>
    <property type="evidence" value="ECO:0007669"/>
    <property type="project" value="UniProtKB-KW"/>
</dbReference>
<dbReference type="Gene3D" id="1.20.120.350">
    <property type="entry name" value="Voltage-gated potassium channels. Chain C"/>
    <property type="match status" value="1"/>
</dbReference>
<evidence type="ECO:0000256" key="16">
    <source>
        <dbReference type="ARBA" id="ARBA00023303"/>
    </source>
</evidence>
<evidence type="ECO:0000256" key="13">
    <source>
        <dbReference type="ARBA" id="ARBA00022989"/>
    </source>
</evidence>
<dbReference type="InterPro" id="IPR047871">
    <property type="entry name" value="K_chnl_Slo-like"/>
</dbReference>
<feature type="transmembrane region" description="Helical" evidence="20">
    <location>
        <begin position="139"/>
        <end position="157"/>
    </location>
</feature>
<gene>
    <name evidence="23" type="primary">LOC112454974</name>
</gene>
<keyword evidence="3" id="KW-1003">Cell membrane</keyword>
<dbReference type="FunFam" id="3.40.50.720:FF:000005">
    <property type="entry name" value="calcium-activated potassium channel subunit alpha-1 isoform X6"/>
    <property type="match status" value="1"/>
</dbReference>
<feature type="transmembrane region" description="Helical" evidence="20">
    <location>
        <begin position="258"/>
        <end position="277"/>
    </location>
</feature>
<evidence type="ECO:0000256" key="10">
    <source>
        <dbReference type="ARBA" id="ARBA00022842"/>
    </source>
</evidence>
<keyword evidence="2" id="KW-0813">Transport</keyword>
<dbReference type="GO" id="GO:0009410">
    <property type="term" value="P:response to xenobiotic stimulus"/>
    <property type="evidence" value="ECO:0007669"/>
    <property type="project" value="UniProtKB-ARBA"/>
</dbReference>
<dbReference type="FunFam" id="3.40.50.720:FF:000008">
    <property type="entry name" value="calcium-activated potassium channel subunit alpha-1 isoform X5"/>
    <property type="match status" value="1"/>
</dbReference>
<feature type="transmembrane region" description="Helical" evidence="20">
    <location>
        <begin position="21"/>
        <end position="45"/>
    </location>
</feature>
<dbReference type="Pfam" id="PF22614">
    <property type="entry name" value="Slo-like_RCK"/>
    <property type="match status" value="2"/>
</dbReference>
<protein>
    <recommendedName>
        <fullName evidence="17">BK channel</fullName>
    </recommendedName>
    <alternativeName>
        <fullName evidence="18">Maxi K channel</fullName>
    </alternativeName>
</protein>
<evidence type="ECO:0000256" key="3">
    <source>
        <dbReference type="ARBA" id="ARBA00022475"/>
    </source>
</evidence>
<organism evidence="22 23">
    <name type="scientific">Temnothorax curvispinosus</name>
    <dbReference type="NCBI Taxonomy" id="300111"/>
    <lineage>
        <taxon>Eukaryota</taxon>
        <taxon>Metazoa</taxon>
        <taxon>Ecdysozoa</taxon>
        <taxon>Arthropoda</taxon>
        <taxon>Hexapoda</taxon>
        <taxon>Insecta</taxon>
        <taxon>Pterygota</taxon>
        <taxon>Neoptera</taxon>
        <taxon>Endopterygota</taxon>
        <taxon>Hymenoptera</taxon>
        <taxon>Apocrita</taxon>
        <taxon>Aculeata</taxon>
        <taxon>Formicoidea</taxon>
        <taxon>Formicidae</taxon>
        <taxon>Myrmicinae</taxon>
        <taxon>Temnothorax</taxon>
    </lineage>
</organism>
<evidence type="ECO:0000256" key="8">
    <source>
        <dbReference type="ARBA" id="ARBA00022826"/>
    </source>
</evidence>
<dbReference type="GO" id="GO:0046872">
    <property type="term" value="F:metal ion binding"/>
    <property type="evidence" value="ECO:0007669"/>
    <property type="project" value="UniProtKB-KW"/>
</dbReference>
<feature type="transmembrane region" description="Helical" evidence="20">
    <location>
        <begin position="163"/>
        <end position="186"/>
    </location>
</feature>
<keyword evidence="14" id="KW-0406">Ion transport</keyword>
<keyword evidence="11" id="KW-0851">Voltage-gated channel</keyword>
<sequence length="1149" mass="129201">MTTEGTTVQPPVEGCLKERKWWCFLLSSIFTFLAGLLIVLLWRAFAILCCRKEPELSPNDPKQKEQKTARQNKEFEGTFMTEAKDWAGELISGQTTTGRILVVLVFILSIASLIIYFIDASSEVVERCQKWSNNITQQIDLAFNIFFMVYFFIRFIAASDKLWFMLEMYSFVDYFTIPPSFVSIYLDRTWIGLRFLRALRLMTVPDILQYLNILKTSSSIRLAQLVSIFISVWLTAAGIIHLLENSGDPFEFTNPQQLSYWTCVYFLIVTMSTVGYGDVYCQTVLGRTFLVFFLLVGLAIFASCIPEIIDLIGTRNKYGGTLKNERGRRHIVVCGHITYESVSHFLKDFLHEDREDVDVEVVFLHRKPPDLELEGLFKRHFTTVEFFQGTIMNPIDLQRVKVHDADACLVLANKYCQDPDAEDAANIMRVISIKNYSDDIRVIIQLMQYHNKAYLLNIPSWDWKQGDDVICLAELKLGFIAQSCLAPGFSTMMANLFAMRSFKTSPDTQAWQNDYLQGTGCEMYTETLSPSFTGMTFPQASELCFTKLKLLLLAIEIKGEGGSDSKISINPRGAKIAANTQGFFIAQSADEVKRAWFYCKACHDEIKDETLIKKCKCKNYVGMMMMQTGMVKGNTAYSSYLDDDHHPPPTFTPPELPKMVHVRGEISRERDDPNVMRNHRNSVGMTLINSTKQVNKVKPNVNRATNDSLSSPNQQYNQRSQEESAYAGYHLAYEVKKLMPTSRASGGTNVNNNGGLQVGIADDQAKDFDFEKTEMKYDSTGMFHWSPSRNLEDCILDRNQAAMTVLNGHVVVCLFADPDSPLIGLRNLVMPLRASNFHYHELKHVVIVGSVDYIRREWKMLQNLPKISVLNGSPLSRADLRAVNVNLCDMCCILSAKVPSNDDPTLADKEAILASLNIKAMTFDDTIGVLSQVGSPIVLQRRGSVYGANVPMITELVNDSNVQFLDQDDDDDPDTELYLTQPFACGTAFAVSVLDSLMSTTYFNQNALTLIRSLITGGATPELELILAEGAGLRGGYSTADSLSNRDRCRVGQIALYDGPLAQYGEGGKYGDLFVAALKSYGMLCIGLYRYRFRDTSSSCDASSKRYVITNPPDDFTLLPTDQVFVLMQFDPGLEYRPSRGARGKDDSS</sequence>
<feature type="transmembrane region" description="Helical" evidence="20">
    <location>
        <begin position="222"/>
        <end position="243"/>
    </location>
</feature>
<evidence type="ECO:0000256" key="15">
    <source>
        <dbReference type="ARBA" id="ARBA00023136"/>
    </source>
</evidence>
<dbReference type="Pfam" id="PF21014">
    <property type="entry name" value="Slowpoke_C"/>
    <property type="match status" value="1"/>
</dbReference>
<keyword evidence="15 20" id="KW-0472">Membrane</keyword>
<keyword evidence="9" id="KW-0106">Calcium</keyword>
<dbReference type="GeneID" id="112454974"/>
<evidence type="ECO:0000256" key="1">
    <source>
        <dbReference type="ARBA" id="ARBA00004651"/>
    </source>
</evidence>